<dbReference type="CDD" id="cd03354">
    <property type="entry name" value="LbH_SAT"/>
    <property type="match status" value="1"/>
</dbReference>
<dbReference type="InterPro" id="IPR053376">
    <property type="entry name" value="Serine_acetyltransferase"/>
</dbReference>
<keyword evidence="2" id="KW-0028">Amino-acid biosynthesis</keyword>
<dbReference type="InterPro" id="IPR010493">
    <property type="entry name" value="Ser_AcTrfase_N"/>
</dbReference>
<dbReference type="GO" id="GO:0005737">
    <property type="term" value="C:cytoplasm"/>
    <property type="evidence" value="ECO:0007669"/>
    <property type="project" value="InterPro"/>
</dbReference>
<dbReference type="Pfam" id="PF06426">
    <property type="entry name" value="SATase_N"/>
    <property type="match status" value="1"/>
</dbReference>
<name>A0A0R2RSE1_9BACT</name>
<dbReference type="GO" id="GO:0006535">
    <property type="term" value="P:cysteine biosynthetic process from serine"/>
    <property type="evidence" value="ECO:0007669"/>
    <property type="project" value="InterPro"/>
</dbReference>
<dbReference type="Gene3D" id="2.160.10.10">
    <property type="entry name" value="Hexapeptide repeat proteins"/>
    <property type="match status" value="1"/>
</dbReference>
<evidence type="ECO:0000313" key="6">
    <source>
        <dbReference type="EMBL" id="KRO63066.1"/>
    </source>
</evidence>
<dbReference type="GO" id="GO:0009001">
    <property type="term" value="F:serine O-acetyltransferase activity"/>
    <property type="evidence" value="ECO:0007669"/>
    <property type="project" value="InterPro"/>
</dbReference>
<dbReference type="UniPathway" id="UPA00136">
    <property type="reaction ID" value="UER00199"/>
</dbReference>
<dbReference type="AlphaFoldDB" id="A0A0R2RSE1"/>
<evidence type="ECO:0000256" key="4">
    <source>
        <dbReference type="ARBA" id="ARBA00023315"/>
    </source>
</evidence>
<dbReference type="SUPFAM" id="SSF51161">
    <property type="entry name" value="Trimeric LpxA-like enzymes"/>
    <property type="match status" value="1"/>
</dbReference>
<dbReference type="EMBL" id="LIBO01000010">
    <property type="protein sequence ID" value="KRO63066.1"/>
    <property type="molecule type" value="Genomic_DNA"/>
</dbReference>
<feature type="domain" description="Serine acetyltransferase N-terminal" evidence="5">
    <location>
        <begin position="60"/>
        <end position="132"/>
    </location>
</feature>
<reference evidence="6 7" key="1">
    <citation type="submission" date="2015-10" db="EMBL/GenBank/DDBJ databases">
        <title>Metagenome-Assembled Genomes uncover a global brackish microbiome.</title>
        <authorList>
            <person name="Hugerth L.W."/>
            <person name="Larsson J."/>
            <person name="Alneberg J."/>
            <person name="Lindh M.V."/>
            <person name="Legrand C."/>
            <person name="Pinhassi J."/>
            <person name="Andersson A.F."/>
        </authorList>
    </citation>
    <scope>NUCLEOTIDE SEQUENCE [LARGE SCALE GENOMIC DNA]</scope>
    <source>
        <strain evidence="6">BACL18 MAG-120507-bin52</strain>
    </source>
</reference>
<evidence type="ECO:0000256" key="3">
    <source>
        <dbReference type="ARBA" id="ARBA00022679"/>
    </source>
</evidence>
<dbReference type="Proteomes" id="UP000051269">
    <property type="component" value="Unassembled WGS sequence"/>
</dbReference>
<dbReference type="InterPro" id="IPR011004">
    <property type="entry name" value="Trimer_LpxA-like_sf"/>
</dbReference>
<sequence length="287" mass="30610">MVRSYAELAAINHLGGTQLPSKKAVAEITQDLLHLLFPGFYDGDDLEGKELGPAITSLLRSVEKSLEREVGKSMAAKIVAGETVAGKVQAFLSRLPAVRTVLKTDVEAVMAGDPAARNVEEILLAYPGVEAIAVQRMAHELHLLGVSLFPRMMTEWAHSRTGIDIHPGAVIGPSFFIDHGTGVVIGETTEIGQEVRIYHGVTLGARSVAGAQTLRGRKRHPTIESRVTIYPGATILGGETVVGEGSTIGGGVFLTKSIPPHHLVLAEHATLKIIPKSERPQGSEYTI</sequence>
<keyword evidence="3 6" id="KW-0808">Transferase</keyword>
<dbReference type="InterPro" id="IPR042122">
    <property type="entry name" value="Ser_AcTrfase_N_sf"/>
</dbReference>
<evidence type="ECO:0000256" key="2">
    <source>
        <dbReference type="ARBA" id="ARBA00022605"/>
    </source>
</evidence>
<comment type="caution">
    <text evidence="6">The sequence shown here is derived from an EMBL/GenBank/DDBJ whole genome shotgun (WGS) entry which is preliminary data.</text>
</comment>
<protein>
    <recommendedName>
        <fullName evidence="1">Serine acetyltransferase</fullName>
    </recommendedName>
</protein>
<dbReference type="NCBIfam" id="NF041874">
    <property type="entry name" value="EPS_EpsC"/>
    <property type="match status" value="1"/>
</dbReference>
<evidence type="ECO:0000313" key="7">
    <source>
        <dbReference type="Proteomes" id="UP000051269"/>
    </source>
</evidence>
<accession>A0A0R2RSE1</accession>
<keyword evidence="4" id="KW-0012">Acyltransferase</keyword>
<dbReference type="Gene3D" id="1.10.3130.10">
    <property type="entry name" value="serine acetyltransferase, domain 1"/>
    <property type="match status" value="1"/>
</dbReference>
<dbReference type="PANTHER" id="PTHR42811">
    <property type="entry name" value="SERINE ACETYLTRANSFERASE"/>
    <property type="match status" value="1"/>
</dbReference>
<gene>
    <name evidence="6" type="ORF">ABR82_01340</name>
</gene>
<proteinExistence type="predicted"/>
<evidence type="ECO:0000256" key="1">
    <source>
        <dbReference type="ARBA" id="ARBA00018522"/>
    </source>
</evidence>
<dbReference type="InterPro" id="IPR045304">
    <property type="entry name" value="LbH_SAT"/>
</dbReference>
<evidence type="ECO:0000259" key="5">
    <source>
        <dbReference type="Pfam" id="PF06426"/>
    </source>
</evidence>
<organism evidence="6 7">
    <name type="scientific">Verrucomicrobia subdivision 6 bacterium BACL9 MAG-120507-bin52</name>
    <dbReference type="NCBI Taxonomy" id="1655590"/>
    <lineage>
        <taxon>Bacteria</taxon>
        <taxon>Pseudomonadati</taxon>
        <taxon>Verrucomicrobiota</taxon>
        <taxon>Verrucomicrobiia</taxon>
        <taxon>Verrucomicrobiales</taxon>
        <taxon>Verrucomicrobia subdivision 6</taxon>
    </lineage>
</organism>